<dbReference type="InterPro" id="IPR024925">
    <property type="entry name" value="Malonyl_CoA-ACP_transAc"/>
</dbReference>
<proteinExistence type="inferred from homology"/>
<dbReference type="InterPro" id="IPR016036">
    <property type="entry name" value="Malonyl_transacylase_ACP-bd"/>
</dbReference>
<keyword evidence="9" id="KW-1185">Reference proteome</keyword>
<feature type="domain" description="Malonyl-CoA:ACP transacylase (MAT)" evidence="7">
    <location>
        <begin position="5"/>
        <end position="281"/>
    </location>
</feature>
<dbReference type="Pfam" id="PF00698">
    <property type="entry name" value="Acyl_transf_1"/>
    <property type="match status" value="1"/>
</dbReference>
<dbReference type="PANTHER" id="PTHR42681">
    <property type="entry name" value="MALONYL-COA-ACYL CARRIER PROTEIN TRANSACYLASE, MITOCHONDRIAL"/>
    <property type="match status" value="1"/>
</dbReference>
<dbReference type="SUPFAM" id="SSF52151">
    <property type="entry name" value="FabD/lysophospholipase-like"/>
    <property type="match status" value="1"/>
</dbReference>
<evidence type="ECO:0000256" key="5">
    <source>
        <dbReference type="ARBA" id="ARBA00048462"/>
    </source>
</evidence>
<dbReference type="SUPFAM" id="SSF55048">
    <property type="entry name" value="Probable ACP-binding domain of malonyl-CoA ACP transacylase"/>
    <property type="match status" value="1"/>
</dbReference>
<accession>A0ABT7ERW5</accession>
<dbReference type="InterPro" id="IPR050858">
    <property type="entry name" value="Mal-CoA-ACP_Trans/PKS_FabD"/>
</dbReference>
<evidence type="ECO:0000256" key="4">
    <source>
        <dbReference type="ARBA" id="ARBA00023315"/>
    </source>
</evidence>
<dbReference type="EMBL" id="JASJUT010000012">
    <property type="protein sequence ID" value="MDK2597748.1"/>
    <property type="molecule type" value="Genomic_DNA"/>
</dbReference>
<dbReference type="InterPro" id="IPR001227">
    <property type="entry name" value="Ac_transferase_dom_sf"/>
</dbReference>
<keyword evidence="3 6" id="KW-0808">Transferase</keyword>
<name>A0ABT7ERW5_9GAMM</name>
<dbReference type="RefSeq" id="WP_284138465.1">
    <property type="nucleotide sequence ID" value="NZ_JASJUT010000012.1"/>
</dbReference>
<keyword evidence="4 6" id="KW-0012">Acyltransferase</keyword>
<dbReference type="InterPro" id="IPR016035">
    <property type="entry name" value="Acyl_Trfase/lysoPLipase"/>
</dbReference>
<dbReference type="PIRSF" id="PIRSF000446">
    <property type="entry name" value="Mct"/>
    <property type="match status" value="1"/>
</dbReference>
<evidence type="ECO:0000313" key="8">
    <source>
        <dbReference type="EMBL" id="MDK2597748.1"/>
    </source>
</evidence>
<protein>
    <recommendedName>
        <fullName evidence="2 6">Malonyl CoA-acyl carrier protein transacylase</fullName>
        <ecNumber evidence="1 6">2.3.1.39</ecNumber>
    </recommendedName>
</protein>
<reference evidence="8 9" key="1">
    <citation type="submission" date="2023-05" db="EMBL/GenBank/DDBJ databases">
        <title>Pseudoalteromonas ardens sp. nov., Pseudoalteromonas obscura sp. nov., and Pseudoalteromonas umbrosa sp. nov., isolated from the coral Montipora capitata.</title>
        <authorList>
            <person name="Thomas E.M."/>
            <person name="Smith E.M."/>
            <person name="Papke E."/>
            <person name="Shlafstein M.D."/>
            <person name="Oline D.K."/>
            <person name="Videau P."/>
            <person name="Saw J.H."/>
            <person name="Strangman W.K."/>
            <person name="Ushijima B."/>
        </authorList>
    </citation>
    <scope>NUCLEOTIDE SEQUENCE [LARGE SCALE GENOMIC DNA]</scope>
    <source>
        <strain evidence="8 9">P94</strain>
    </source>
</reference>
<dbReference type="EC" id="2.3.1.39" evidence="1 6"/>
<evidence type="ECO:0000256" key="2">
    <source>
        <dbReference type="ARBA" id="ARBA00018953"/>
    </source>
</evidence>
<comment type="caution">
    <text evidence="8">The sequence shown here is derived from an EMBL/GenBank/DDBJ whole genome shotgun (WGS) entry which is preliminary data.</text>
</comment>
<dbReference type="Proteomes" id="UP001231915">
    <property type="component" value="Unassembled WGS sequence"/>
</dbReference>
<evidence type="ECO:0000259" key="7">
    <source>
        <dbReference type="SMART" id="SM00827"/>
    </source>
</evidence>
<comment type="catalytic activity">
    <reaction evidence="5 6">
        <text>holo-[ACP] + malonyl-CoA = malonyl-[ACP] + CoA</text>
        <dbReference type="Rhea" id="RHEA:41792"/>
        <dbReference type="Rhea" id="RHEA-COMP:9623"/>
        <dbReference type="Rhea" id="RHEA-COMP:9685"/>
        <dbReference type="ChEBI" id="CHEBI:57287"/>
        <dbReference type="ChEBI" id="CHEBI:57384"/>
        <dbReference type="ChEBI" id="CHEBI:64479"/>
        <dbReference type="ChEBI" id="CHEBI:78449"/>
        <dbReference type="EC" id="2.3.1.39"/>
    </reaction>
</comment>
<sequence>MKAMVFPGQGSQEVGMGGELFDEFVDYVRVADDILGYSIKELCLVDPNNVLSKTQYTQPALYVVNALHYLKSKQELSEKVDFYAGHSLGEYTALFASGAFSFETGLRLVKKRGELMSTAKNGVMAAVIGLNKVQIHDVLKTNSLNNIDVANYNGPVQTIISGLLHDIEFAKSAFEARGAKFIKLPVSAAFHSRYMKTIEAAFGHYLQQFTFGSLSVPVISNVTAKPYQADSIAENLTKQISSPVHWVDSISYINATDQCDFEEVGPGNVLSKLISSISNKENNKEVA</sequence>
<dbReference type="Gene3D" id="3.40.366.10">
    <property type="entry name" value="Malonyl-Coenzyme A Acyl Carrier Protein, domain 2"/>
    <property type="match status" value="1"/>
</dbReference>
<evidence type="ECO:0000256" key="3">
    <source>
        <dbReference type="ARBA" id="ARBA00022679"/>
    </source>
</evidence>
<dbReference type="PANTHER" id="PTHR42681:SF1">
    <property type="entry name" value="MALONYL-COA-ACYL CARRIER PROTEIN TRANSACYLASE, MITOCHONDRIAL"/>
    <property type="match status" value="1"/>
</dbReference>
<dbReference type="SMART" id="SM00827">
    <property type="entry name" value="PKS_AT"/>
    <property type="match status" value="1"/>
</dbReference>
<evidence type="ECO:0000256" key="6">
    <source>
        <dbReference type="PIRNR" id="PIRNR000446"/>
    </source>
</evidence>
<dbReference type="NCBIfam" id="TIGR00128">
    <property type="entry name" value="fabD"/>
    <property type="match status" value="1"/>
</dbReference>
<evidence type="ECO:0000313" key="9">
    <source>
        <dbReference type="Proteomes" id="UP001231915"/>
    </source>
</evidence>
<evidence type="ECO:0000256" key="1">
    <source>
        <dbReference type="ARBA" id="ARBA00013258"/>
    </source>
</evidence>
<dbReference type="InterPro" id="IPR004410">
    <property type="entry name" value="Malonyl_CoA-ACP_transAc_FabD"/>
</dbReference>
<dbReference type="InterPro" id="IPR014043">
    <property type="entry name" value="Acyl_transferase_dom"/>
</dbReference>
<organism evidence="8 9">
    <name type="scientific">Pseudoalteromonas obscura</name>
    <dbReference type="NCBI Taxonomy" id="3048491"/>
    <lineage>
        <taxon>Bacteria</taxon>
        <taxon>Pseudomonadati</taxon>
        <taxon>Pseudomonadota</taxon>
        <taxon>Gammaproteobacteria</taxon>
        <taxon>Alteromonadales</taxon>
        <taxon>Pseudoalteromonadaceae</taxon>
        <taxon>Pseudoalteromonas</taxon>
    </lineage>
</organism>
<gene>
    <name evidence="8" type="primary">fabD</name>
    <name evidence="8" type="ORF">QNM18_22050</name>
</gene>
<comment type="similarity">
    <text evidence="6">Belongs to the fabD family.</text>
</comment>
<dbReference type="GO" id="GO:0004314">
    <property type="term" value="F:[acyl-carrier-protein] S-malonyltransferase activity"/>
    <property type="evidence" value="ECO:0007669"/>
    <property type="project" value="UniProtKB-EC"/>
</dbReference>
<dbReference type="Gene3D" id="3.30.70.250">
    <property type="entry name" value="Malonyl-CoA ACP transacylase, ACP-binding"/>
    <property type="match status" value="1"/>
</dbReference>